<evidence type="ECO:0000256" key="9">
    <source>
        <dbReference type="ARBA" id="ARBA00022553"/>
    </source>
</evidence>
<comment type="subcellular location">
    <subcellularLocation>
        <location evidence="3">Cell membrane</location>
    </subcellularLocation>
    <subcellularLocation>
        <location evidence="1">Cytoplasmic vesicle</location>
        <location evidence="1">Secretory vesicle</location>
        <location evidence="1">Synaptic vesicle membrane</location>
        <topology evidence="1">Single-pass type IV membrane protein</topology>
    </subcellularLocation>
    <subcellularLocation>
        <location evidence="2">Endomembrane system</location>
        <topology evidence="2">Peripheral membrane protein</topology>
    </subcellularLocation>
    <subcellularLocation>
        <location evidence="19">Synapse</location>
        <location evidence="19">Synaptosome</location>
    </subcellularLocation>
</comment>
<evidence type="ECO:0000256" key="16">
    <source>
        <dbReference type="ARBA" id="ARBA00023054"/>
    </source>
</evidence>
<dbReference type="GO" id="GO:0000149">
    <property type="term" value="F:SNARE binding"/>
    <property type="evidence" value="ECO:0007669"/>
    <property type="project" value="TreeGrafter"/>
</dbReference>
<evidence type="ECO:0000259" key="25">
    <source>
        <dbReference type="PROSITE" id="PS50192"/>
    </source>
</evidence>
<comment type="function">
    <text evidence="21">Plays an essential role in hormone and neurotransmitter calcium-dependent exocytosis and endocytosis. Part of the SNARE (Soluble NSF Attachment Receptor) complex composed of SNAP25, STX1A and VAMP2 which mediates the fusion of synaptic vesicles with the presynaptic plasma membrane. STX1A and SNAP25 are localized on the plasma membrane while VAMP2 resides in synaptic vesicles. The pairing of the three SNAREs from the N-terminal SNARE motifs to the C-terminal anchors leads to the formation of the SNARE complex, which brings membranes into close proximity and results in final fusion. Participates in the calcium-dependent regulation of acrosomal exocytosis in sperm. Also plays an important role in the exocytosis of hormones such as insulin or glucagon-like peptide 1 (GLP-1).</text>
</comment>
<dbReference type="InterPro" id="IPR000727">
    <property type="entry name" value="T_SNARE_dom"/>
</dbReference>
<dbReference type="InterPro" id="IPR045242">
    <property type="entry name" value="Syntaxin"/>
</dbReference>
<protein>
    <recommendedName>
        <fullName evidence="20">Syntaxin-1A</fullName>
    </recommendedName>
</protein>
<keyword evidence="27" id="KW-1185">Reference proteome</keyword>
<evidence type="ECO:0000256" key="12">
    <source>
        <dbReference type="ARBA" id="ARBA00022775"/>
    </source>
</evidence>
<dbReference type="GO" id="GO:0043005">
    <property type="term" value="C:neuron projection"/>
    <property type="evidence" value="ECO:0007669"/>
    <property type="project" value="UniProtKB-KW"/>
</dbReference>
<evidence type="ECO:0000256" key="6">
    <source>
        <dbReference type="ARBA" id="ARBA00022475"/>
    </source>
</evidence>
<evidence type="ECO:0000256" key="19">
    <source>
        <dbReference type="ARBA" id="ARBA00034102"/>
    </source>
</evidence>
<dbReference type="GO" id="GO:0030672">
    <property type="term" value="C:synaptic vesicle membrane"/>
    <property type="evidence" value="ECO:0007669"/>
    <property type="project" value="UniProtKB-SubCell"/>
</dbReference>
<evidence type="ECO:0000256" key="8">
    <source>
        <dbReference type="ARBA" id="ARBA00022499"/>
    </source>
</evidence>
<dbReference type="GO" id="GO:0006836">
    <property type="term" value="P:neurotransmitter transport"/>
    <property type="evidence" value="ECO:0007669"/>
    <property type="project" value="UniProtKB-KW"/>
</dbReference>
<evidence type="ECO:0000256" key="7">
    <source>
        <dbReference type="ARBA" id="ARBA00022483"/>
    </source>
</evidence>
<dbReference type="InParanoid" id="A0A3B5Q2H8"/>
<proteinExistence type="inferred from homology"/>
<keyword evidence="12" id="KW-0532">Neurotransmitter transport</keyword>
<keyword evidence="8" id="KW-1017">Isopeptide bond</keyword>
<dbReference type="GO" id="GO:0048278">
    <property type="term" value="P:vesicle docking"/>
    <property type="evidence" value="ECO:0007669"/>
    <property type="project" value="TreeGrafter"/>
</dbReference>
<keyword evidence="9" id="KW-0597">Phosphoprotein</keyword>
<keyword evidence="16 23" id="KW-0175">Coiled coil</keyword>
<dbReference type="GO" id="GO:0006906">
    <property type="term" value="P:vesicle fusion"/>
    <property type="evidence" value="ECO:0007669"/>
    <property type="project" value="TreeGrafter"/>
</dbReference>
<evidence type="ECO:0000256" key="24">
    <source>
        <dbReference type="SAM" id="MobiDB-lite"/>
    </source>
</evidence>
<dbReference type="CDD" id="cd15880">
    <property type="entry name" value="SNARE_syntaxin1"/>
    <property type="match status" value="1"/>
</dbReference>
<evidence type="ECO:0000256" key="2">
    <source>
        <dbReference type="ARBA" id="ARBA00004184"/>
    </source>
</evidence>
<name>A0A3B5Q2H8_XIPMA</name>
<evidence type="ECO:0000256" key="20">
    <source>
        <dbReference type="ARBA" id="ARBA00040530"/>
    </source>
</evidence>
<evidence type="ECO:0000256" key="10">
    <source>
        <dbReference type="ARBA" id="ARBA00022599"/>
    </source>
</evidence>
<dbReference type="Gene3D" id="1.20.5.110">
    <property type="match status" value="1"/>
</dbReference>
<feature type="domain" description="T-SNARE coiled-coil homology" evidence="25">
    <location>
        <begin position="191"/>
        <end position="253"/>
    </location>
</feature>
<dbReference type="InterPro" id="IPR006011">
    <property type="entry name" value="Syntaxin_N"/>
</dbReference>
<dbReference type="PANTHER" id="PTHR19957">
    <property type="entry name" value="SYNTAXIN"/>
    <property type="match status" value="1"/>
</dbReference>
<dbReference type="Pfam" id="PF05739">
    <property type="entry name" value="SNARE"/>
    <property type="match status" value="1"/>
</dbReference>
<evidence type="ECO:0000256" key="13">
    <source>
        <dbReference type="ARBA" id="ARBA00022843"/>
    </source>
</evidence>
<dbReference type="PANTHER" id="PTHR19957:SF84">
    <property type="entry name" value="SYNTAXIN-1A"/>
    <property type="match status" value="1"/>
</dbReference>
<reference evidence="26" key="3">
    <citation type="submission" date="2025-08" db="UniProtKB">
        <authorList>
            <consortium name="Ensembl"/>
        </authorList>
    </citation>
    <scope>IDENTIFICATION</scope>
    <source>
        <strain evidence="26">JP 163 A</strain>
    </source>
</reference>
<dbReference type="FunFam" id="1.20.5.110:FF:000022">
    <property type="entry name" value="Syntaxin 19"/>
    <property type="match status" value="1"/>
</dbReference>
<dbReference type="SMART" id="SM00397">
    <property type="entry name" value="t_SNARE"/>
    <property type="match status" value="1"/>
</dbReference>
<evidence type="ECO:0000256" key="15">
    <source>
        <dbReference type="ARBA" id="ARBA00023018"/>
    </source>
</evidence>
<dbReference type="FunFam" id="1.20.58.70:FF:000001">
    <property type="entry name" value="Syntaxin 3"/>
    <property type="match status" value="1"/>
</dbReference>
<reference evidence="26" key="4">
    <citation type="submission" date="2025-09" db="UniProtKB">
        <authorList>
            <consortium name="Ensembl"/>
        </authorList>
    </citation>
    <scope>IDENTIFICATION</scope>
    <source>
        <strain evidence="26">JP 163 A</strain>
    </source>
</reference>
<dbReference type="Ensembl" id="ENSXMAT00000037370.1">
    <property type="protein sequence ID" value="ENSXMAP00000024479.1"/>
    <property type="gene ID" value="ENSXMAG00000018485.2"/>
</dbReference>
<keyword evidence="7" id="KW-0268">Exocytosis</keyword>
<dbReference type="GO" id="GO:0005484">
    <property type="term" value="F:SNAP receptor activity"/>
    <property type="evidence" value="ECO:0007669"/>
    <property type="project" value="InterPro"/>
</dbReference>
<evidence type="ECO:0000256" key="14">
    <source>
        <dbReference type="ARBA" id="ARBA00022989"/>
    </source>
</evidence>
<dbReference type="SMART" id="SM00503">
    <property type="entry name" value="SynN"/>
    <property type="match status" value="1"/>
</dbReference>
<evidence type="ECO:0000256" key="1">
    <source>
        <dbReference type="ARBA" id="ARBA00004143"/>
    </source>
</evidence>
<dbReference type="Gene3D" id="1.20.58.70">
    <property type="match status" value="1"/>
</dbReference>
<dbReference type="Pfam" id="PF00804">
    <property type="entry name" value="Syntaxin"/>
    <property type="match status" value="1"/>
</dbReference>
<keyword evidence="13" id="KW-0832">Ubl conjugation</keyword>
<keyword evidence="10" id="KW-0771">Synaptosome</keyword>
<dbReference type="InterPro" id="IPR010989">
    <property type="entry name" value="SNARE"/>
</dbReference>
<dbReference type="InterPro" id="IPR006012">
    <property type="entry name" value="Syntaxin/epimorphin_CS"/>
</dbReference>
<evidence type="ECO:0000256" key="23">
    <source>
        <dbReference type="SAM" id="Coils"/>
    </source>
</evidence>
<evidence type="ECO:0000313" key="27">
    <source>
        <dbReference type="Proteomes" id="UP000002852"/>
    </source>
</evidence>
<dbReference type="GO" id="GO:0031201">
    <property type="term" value="C:SNARE complex"/>
    <property type="evidence" value="ECO:0007669"/>
    <property type="project" value="TreeGrafter"/>
</dbReference>
<reference evidence="27" key="2">
    <citation type="journal article" date="2013" name="Nat. Genet.">
        <title>The genome of the platyfish, Xiphophorus maculatus, provides insights into evolutionary adaptation and several complex traits.</title>
        <authorList>
            <person name="Schartl M."/>
            <person name="Walter R.B."/>
            <person name="Shen Y."/>
            <person name="Garcia T."/>
            <person name="Catchen J."/>
            <person name="Amores A."/>
            <person name="Braasch I."/>
            <person name="Chalopin D."/>
            <person name="Volff J.N."/>
            <person name="Lesch K.P."/>
            <person name="Bisazza A."/>
            <person name="Minx P."/>
            <person name="Hillier L."/>
            <person name="Wilson R.K."/>
            <person name="Fuerstenberg S."/>
            <person name="Boore J."/>
            <person name="Searle S."/>
            <person name="Postlethwait J.H."/>
            <person name="Warren W.C."/>
        </authorList>
    </citation>
    <scope>NUCLEOTIDE SEQUENCE [LARGE SCALE GENOMIC DNA]</scope>
    <source>
        <strain evidence="27">JP 163 A</strain>
    </source>
</reference>
<keyword evidence="17" id="KW-0472">Membrane</keyword>
<feature type="region of interest" description="Disordered" evidence="24">
    <location>
        <begin position="1"/>
        <end position="20"/>
    </location>
</feature>
<keyword evidence="14" id="KW-1133">Transmembrane helix</keyword>
<dbReference type="GeneTree" id="ENSGT01030000234627"/>
<accession>A0A3B5Q2H8</accession>
<keyword evidence="18" id="KW-0968">Cytoplasmic vesicle</keyword>
<dbReference type="AlphaFoldDB" id="A0A3B5Q2H8"/>
<dbReference type="GO" id="GO:0006887">
    <property type="term" value="P:exocytosis"/>
    <property type="evidence" value="ECO:0007669"/>
    <property type="project" value="UniProtKB-KW"/>
</dbReference>
<evidence type="ECO:0000313" key="26">
    <source>
        <dbReference type="Ensembl" id="ENSXMAP00000024479.1"/>
    </source>
</evidence>
<evidence type="ECO:0000256" key="21">
    <source>
        <dbReference type="ARBA" id="ARBA00046172"/>
    </source>
</evidence>
<evidence type="ECO:0000256" key="17">
    <source>
        <dbReference type="ARBA" id="ARBA00023136"/>
    </source>
</evidence>
<feature type="compositionally biased region" description="Basic and acidic residues" evidence="24">
    <location>
        <begin position="1"/>
        <end position="14"/>
    </location>
</feature>
<reference evidence="27" key="1">
    <citation type="submission" date="2012-01" db="EMBL/GenBank/DDBJ databases">
        <authorList>
            <person name="Walter R."/>
            <person name="Schartl M."/>
            <person name="Warren W."/>
        </authorList>
    </citation>
    <scope>NUCLEOTIDE SEQUENCE [LARGE SCALE GENOMIC DNA]</scope>
    <source>
        <strain evidence="27">JP 163 A</strain>
    </source>
</reference>
<feature type="coiled-coil region" evidence="23">
    <location>
        <begin position="68"/>
        <end position="106"/>
    </location>
</feature>
<keyword evidence="5" id="KW-0813">Transport</keyword>
<dbReference type="GO" id="GO:0005886">
    <property type="term" value="C:plasma membrane"/>
    <property type="evidence" value="ECO:0007669"/>
    <property type="project" value="UniProtKB-SubCell"/>
</dbReference>
<dbReference type="CDD" id="cd00179">
    <property type="entry name" value="SynN"/>
    <property type="match status" value="1"/>
</dbReference>
<dbReference type="Proteomes" id="UP000002852">
    <property type="component" value="Unassembled WGS sequence"/>
</dbReference>
<keyword evidence="15" id="KW-0770">Synapse</keyword>
<organism evidence="26 27">
    <name type="scientific">Xiphophorus maculatus</name>
    <name type="common">Southern platyfish</name>
    <name type="synonym">Platypoecilus maculatus</name>
    <dbReference type="NCBI Taxonomy" id="8083"/>
    <lineage>
        <taxon>Eukaryota</taxon>
        <taxon>Metazoa</taxon>
        <taxon>Chordata</taxon>
        <taxon>Craniata</taxon>
        <taxon>Vertebrata</taxon>
        <taxon>Euteleostomi</taxon>
        <taxon>Actinopterygii</taxon>
        <taxon>Neopterygii</taxon>
        <taxon>Teleostei</taxon>
        <taxon>Neoteleostei</taxon>
        <taxon>Acanthomorphata</taxon>
        <taxon>Ovalentaria</taxon>
        <taxon>Atherinomorphae</taxon>
        <taxon>Cyprinodontiformes</taxon>
        <taxon>Poeciliidae</taxon>
        <taxon>Poeciliinae</taxon>
        <taxon>Xiphophorus</taxon>
    </lineage>
</organism>
<evidence type="ECO:0000256" key="22">
    <source>
        <dbReference type="RuleBase" id="RU003858"/>
    </source>
</evidence>
<evidence type="ECO:0000256" key="18">
    <source>
        <dbReference type="ARBA" id="ARBA00023329"/>
    </source>
</evidence>
<dbReference type="SUPFAM" id="SSF47661">
    <property type="entry name" value="t-snare proteins"/>
    <property type="match status" value="1"/>
</dbReference>
<keyword evidence="6" id="KW-1003">Cell membrane</keyword>
<dbReference type="GO" id="GO:0006886">
    <property type="term" value="P:intracellular protein transport"/>
    <property type="evidence" value="ECO:0007669"/>
    <property type="project" value="InterPro"/>
</dbReference>
<evidence type="ECO:0000256" key="5">
    <source>
        <dbReference type="ARBA" id="ARBA00022448"/>
    </source>
</evidence>
<dbReference type="PROSITE" id="PS00914">
    <property type="entry name" value="SYNTAXIN"/>
    <property type="match status" value="1"/>
</dbReference>
<evidence type="ECO:0000256" key="4">
    <source>
        <dbReference type="ARBA" id="ARBA00009063"/>
    </source>
</evidence>
<dbReference type="PROSITE" id="PS50192">
    <property type="entry name" value="T_SNARE"/>
    <property type="match status" value="1"/>
</dbReference>
<comment type="similarity">
    <text evidence="4 22">Belongs to the syntaxin family.</text>
</comment>
<evidence type="ECO:0000256" key="11">
    <source>
        <dbReference type="ARBA" id="ARBA00022692"/>
    </source>
</evidence>
<sequence>MKDRMQELRHGKETTEEEDEVAVGMDKGFMEEFFEQVEEIRGFIETLAEKVEEVKRKHSAILASPNPDEKTKADLEDLMADIKKLANKIRSKLKSIQQTIEQEEGQNRSSADLRIRKTQHSTLSRKFVEVMSEYNTTQSDYRERCKGRIQRQLEITGRNTTNEELESMLESDNPAIFTSGIIMDNITQQAMNEIETRHNEIIKLENSIRELHDMFMDMAMLVESQGEMIDRIEYNVDHSVDYVERAVSDTKKAVKYQSKARRVSVCDEHACAAKRYFRSIACPQRSGVLAVVCVHGCLPVVQFACKVSVCWEWIERNLWRRLEDEAVLTSGGTNSLTTVCLYRHLWVFVLSIRSRELRMSNLEITTNLDSASKSINDLREHNYK</sequence>
<keyword evidence="11" id="KW-0812">Transmembrane</keyword>
<dbReference type="STRING" id="8083.ENSXMAP00000024479"/>
<evidence type="ECO:0000256" key="3">
    <source>
        <dbReference type="ARBA" id="ARBA00004236"/>
    </source>
</evidence>